<accession>A0A2S7UW03</accession>
<dbReference type="EMBL" id="MSCH01000003">
    <property type="protein sequence ID" value="PQJ53451.1"/>
    <property type="molecule type" value="Genomic_DNA"/>
</dbReference>
<dbReference type="Proteomes" id="UP000239007">
    <property type="component" value="Unassembled WGS sequence"/>
</dbReference>
<reference evidence="1 2" key="1">
    <citation type="submission" date="2016-12" db="EMBL/GenBank/DDBJ databases">
        <title>Diversity of luminous bacteria.</title>
        <authorList>
            <person name="Yoshizawa S."/>
            <person name="Kogure K."/>
        </authorList>
    </citation>
    <scope>NUCLEOTIDE SEQUENCE [LARGE SCALE GENOMIC DNA]</scope>
    <source>
        <strain evidence="1 2">SA4-48</strain>
    </source>
</reference>
<organism evidence="1 2">
    <name type="scientific">Psychrosphaera saromensis</name>
    <dbReference type="NCBI Taxonomy" id="716813"/>
    <lineage>
        <taxon>Bacteria</taxon>
        <taxon>Pseudomonadati</taxon>
        <taxon>Pseudomonadota</taxon>
        <taxon>Gammaproteobacteria</taxon>
        <taxon>Alteromonadales</taxon>
        <taxon>Pseudoalteromonadaceae</taxon>
        <taxon>Psychrosphaera</taxon>
    </lineage>
</organism>
<protein>
    <submittedName>
        <fullName evidence="1">Uncharacterized protein</fullName>
    </submittedName>
</protein>
<keyword evidence="2" id="KW-1185">Reference proteome</keyword>
<dbReference type="PROSITE" id="PS51257">
    <property type="entry name" value="PROKAR_LIPOPROTEIN"/>
    <property type="match status" value="1"/>
</dbReference>
<dbReference type="RefSeq" id="WP_105051937.1">
    <property type="nucleotide sequence ID" value="NZ_BMYG01000003.1"/>
</dbReference>
<evidence type="ECO:0000313" key="2">
    <source>
        <dbReference type="Proteomes" id="UP000239007"/>
    </source>
</evidence>
<sequence length="140" mass="15603">MRIIILLIVLTLSACDLISSSSNITGSWKSEVDNGTMIFHQNGTFELLDKDGVSLFDIKSGVKATWETITEVTPNQLYVKIETKDGFEKIPLGIYKISKSKLIIREPKTFYNTIGGISLGVSRYEMAKDFSGVLSVYTRI</sequence>
<proteinExistence type="predicted"/>
<evidence type="ECO:0000313" key="1">
    <source>
        <dbReference type="EMBL" id="PQJ53451.1"/>
    </source>
</evidence>
<comment type="caution">
    <text evidence="1">The sequence shown here is derived from an EMBL/GenBank/DDBJ whole genome shotgun (WGS) entry which is preliminary data.</text>
</comment>
<name>A0A2S7UW03_9GAMM</name>
<dbReference type="AlphaFoldDB" id="A0A2S7UW03"/>
<gene>
    <name evidence="1" type="ORF">BTO11_07080</name>
</gene>